<accession>A0ABU2KUI8</accession>
<dbReference type="EMBL" id="JAVREK010000011">
    <property type="protein sequence ID" value="MDT0302961.1"/>
    <property type="molecule type" value="Genomic_DNA"/>
</dbReference>
<keyword evidence="1" id="KW-0812">Transmembrane</keyword>
<keyword evidence="1" id="KW-1133">Transmembrane helix</keyword>
<dbReference type="RefSeq" id="WP_311545447.1">
    <property type="nucleotide sequence ID" value="NZ_JAVREK010000011.1"/>
</dbReference>
<evidence type="ECO:0000313" key="2">
    <source>
        <dbReference type="EMBL" id="MDT0302961.1"/>
    </source>
</evidence>
<feature type="transmembrane region" description="Helical" evidence="1">
    <location>
        <begin position="6"/>
        <end position="27"/>
    </location>
</feature>
<proteinExistence type="predicted"/>
<sequence>MGDLYAYTAMAGIGVIGLILPTLTFLLTRAWYVGSLEDRDAQIKRLDQHLKAADQIIAAAERKGFIRGDHGTREGRHEPR</sequence>
<reference evidence="3" key="1">
    <citation type="submission" date="2023-07" db="EMBL/GenBank/DDBJ databases">
        <title>30 novel species of actinomycetes from the DSMZ collection.</title>
        <authorList>
            <person name="Nouioui I."/>
        </authorList>
    </citation>
    <scope>NUCLEOTIDE SEQUENCE [LARGE SCALE GENOMIC DNA]</scope>
    <source>
        <strain evidence="3">DSM 45055</strain>
    </source>
</reference>
<evidence type="ECO:0000313" key="3">
    <source>
        <dbReference type="Proteomes" id="UP001183226"/>
    </source>
</evidence>
<organism evidence="2 3">
    <name type="scientific">Streptomonospora wellingtoniae</name>
    <dbReference type="NCBI Taxonomy" id="3075544"/>
    <lineage>
        <taxon>Bacteria</taxon>
        <taxon>Bacillati</taxon>
        <taxon>Actinomycetota</taxon>
        <taxon>Actinomycetes</taxon>
        <taxon>Streptosporangiales</taxon>
        <taxon>Nocardiopsidaceae</taxon>
        <taxon>Streptomonospora</taxon>
    </lineage>
</organism>
<name>A0ABU2KUI8_9ACTN</name>
<protein>
    <submittedName>
        <fullName evidence="2">Uncharacterized protein</fullName>
    </submittedName>
</protein>
<dbReference type="Proteomes" id="UP001183226">
    <property type="component" value="Unassembled WGS sequence"/>
</dbReference>
<evidence type="ECO:0000256" key="1">
    <source>
        <dbReference type="SAM" id="Phobius"/>
    </source>
</evidence>
<keyword evidence="1" id="KW-0472">Membrane</keyword>
<gene>
    <name evidence="2" type="ORF">RM446_12630</name>
</gene>
<comment type="caution">
    <text evidence="2">The sequence shown here is derived from an EMBL/GenBank/DDBJ whole genome shotgun (WGS) entry which is preliminary data.</text>
</comment>
<keyword evidence="3" id="KW-1185">Reference proteome</keyword>